<protein>
    <submittedName>
        <fullName evidence="1">Uncharacterized protein</fullName>
    </submittedName>
</protein>
<accession>A0A918TPI5</accession>
<reference evidence="1" key="1">
    <citation type="journal article" date="2014" name="Int. J. Syst. Evol. Microbiol.">
        <title>Complete genome sequence of Corynebacterium casei LMG S-19264T (=DSM 44701T), isolated from a smear-ripened cheese.</title>
        <authorList>
            <consortium name="US DOE Joint Genome Institute (JGI-PGF)"/>
            <person name="Walter F."/>
            <person name="Albersmeier A."/>
            <person name="Kalinowski J."/>
            <person name="Ruckert C."/>
        </authorList>
    </citation>
    <scope>NUCLEOTIDE SEQUENCE</scope>
    <source>
        <strain evidence="1">JCM 4633</strain>
    </source>
</reference>
<dbReference type="EMBL" id="BMVB01000012">
    <property type="protein sequence ID" value="GHC57821.1"/>
    <property type="molecule type" value="Genomic_DNA"/>
</dbReference>
<evidence type="ECO:0000313" key="2">
    <source>
        <dbReference type="Proteomes" id="UP000646244"/>
    </source>
</evidence>
<dbReference type="Proteomes" id="UP000646244">
    <property type="component" value="Unassembled WGS sequence"/>
</dbReference>
<dbReference type="AlphaFoldDB" id="A0A918TPI5"/>
<comment type="caution">
    <text evidence="1">The sequence shown here is derived from an EMBL/GenBank/DDBJ whole genome shotgun (WGS) entry which is preliminary data.</text>
</comment>
<name>A0A918TPI5_STRCJ</name>
<evidence type="ECO:0000313" key="1">
    <source>
        <dbReference type="EMBL" id="GHC57821.1"/>
    </source>
</evidence>
<organism evidence="1 2">
    <name type="scientific">Streptomyces cinnamoneus</name>
    <name type="common">Streptoverticillium cinnamoneum</name>
    <dbReference type="NCBI Taxonomy" id="53446"/>
    <lineage>
        <taxon>Bacteria</taxon>
        <taxon>Bacillati</taxon>
        <taxon>Actinomycetota</taxon>
        <taxon>Actinomycetes</taxon>
        <taxon>Kitasatosporales</taxon>
        <taxon>Streptomycetaceae</taxon>
        <taxon>Streptomyces</taxon>
        <taxon>Streptomyces cinnamoneus group</taxon>
    </lineage>
</organism>
<reference evidence="1" key="2">
    <citation type="submission" date="2020-09" db="EMBL/GenBank/DDBJ databases">
        <authorList>
            <person name="Sun Q."/>
            <person name="Ohkuma M."/>
        </authorList>
    </citation>
    <scope>NUCLEOTIDE SEQUENCE</scope>
    <source>
        <strain evidence="1">JCM 4633</strain>
    </source>
</reference>
<gene>
    <name evidence="1" type="ORF">GCM10010507_38170</name>
</gene>
<sequence>MARAYVGEIQQAGADVGRRDFAQVRDRLSEWMDSRARITGDGPEPLFDASAG</sequence>
<proteinExistence type="predicted"/>